<sequence>MGGDRSADATDRICHPGGDPAKLRLTALQQDVLYHHLMETIDESDPALQMVLEDILDQLPEHEILTRPPSMETLIETGYLDSPLGELDAPVIADGDRDV</sequence>
<dbReference type="EMBL" id="AFNT02000003">
    <property type="protein sequence ID" value="ERJ07477.1"/>
    <property type="molecule type" value="Genomic_DNA"/>
</dbReference>
<evidence type="ECO:0000313" key="1">
    <source>
        <dbReference type="EMBL" id="ERJ07477.1"/>
    </source>
</evidence>
<dbReference type="Proteomes" id="UP000003861">
    <property type="component" value="Unassembled WGS sequence"/>
</dbReference>
<accession>U2DPE7</accession>
<reference evidence="1 2" key="1">
    <citation type="journal article" date="2011" name="J. Bacteriol.">
        <title>Genome sequence of Halorhabdus tiamatea, the first archaeon isolated from a deep-sea anoxic brine lake.</title>
        <authorList>
            <person name="Antunes A."/>
            <person name="Alam I."/>
            <person name="Bajic V.B."/>
            <person name="Stingl U."/>
        </authorList>
    </citation>
    <scope>NUCLEOTIDE SEQUENCE [LARGE SCALE GENOMIC DNA]</scope>
    <source>
        <strain evidence="1 2">SARL4B</strain>
    </source>
</reference>
<evidence type="ECO:0000313" key="2">
    <source>
        <dbReference type="Proteomes" id="UP000003861"/>
    </source>
</evidence>
<organism evidence="1 2">
    <name type="scientific">Halorhabdus tiamatea SARL4B</name>
    <dbReference type="NCBI Taxonomy" id="1033806"/>
    <lineage>
        <taxon>Archaea</taxon>
        <taxon>Methanobacteriati</taxon>
        <taxon>Methanobacteriota</taxon>
        <taxon>Stenosarchaea group</taxon>
        <taxon>Halobacteria</taxon>
        <taxon>Halobacteriales</taxon>
        <taxon>Haloarculaceae</taxon>
        <taxon>Halorhabdus</taxon>
    </lineage>
</organism>
<gene>
    <name evidence="1" type="ORF">HLRTI_000520</name>
</gene>
<reference evidence="1 2" key="2">
    <citation type="journal article" date="2013" name="PLoS ONE">
        <title>INDIGO - INtegrated Data Warehouse of MIcrobial GenOmes with Examples from the Red Sea Extremophiles.</title>
        <authorList>
            <person name="Alam I."/>
            <person name="Antunes A."/>
            <person name="Kamau A.A."/>
            <person name="Ba Alawi W."/>
            <person name="Kalkatawi M."/>
            <person name="Stingl U."/>
            <person name="Bajic V.B."/>
        </authorList>
    </citation>
    <scope>NUCLEOTIDE SEQUENCE [LARGE SCALE GENOMIC DNA]</scope>
    <source>
        <strain evidence="1 2">SARL4B</strain>
    </source>
</reference>
<name>U2DPE7_9EURY</name>
<proteinExistence type="predicted"/>
<protein>
    <submittedName>
        <fullName evidence="1">Uncharacterized protein</fullName>
    </submittedName>
</protein>
<comment type="caution">
    <text evidence="1">The sequence shown here is derived from an EMBL/GenBank/DDBJ whole genome shotgun (WGS) entry which is preliminary data.</text>
</comment>
<dbReference type="AlphaFoldDB" id="U2DPE7"/>